<keyword evidence="2 6" id="KW-0812">Transmembrane</keyword>
<keyword evidence="3 6" id="KW-1133">Transmembrane helix</keyword>
<dbReference type="KEGG" id="snh:120045980"/>
<evidence type="ECO:0000256" key="3">
    <source>
        <dbReference type="ARBA" id="ARBA00022989"/>
    </source>
</evidence>
<dbReference type="SMART" id="SM01039">
    <property type="entry name" value="BRICHOS"/>
    <property type="match status" value="1"/>
</dbReference>
<evidence type="ECO:0000256" key="1">
    <source>
        <dbReference type="ARBA" id="ARBA00004141"/>
    </source>
</evidence>
<evidence type="ECO:0000259" key="7">
    <source>
        <dbReference type="PROSITE" id="PS50869"/>
    </source>
</evidence>
<evidence type="ECO:0000256" key="4">
    <source>
        <dbReference type="ARBA" id="ARBA00023136"/>
    </source>
</evidence>
<protein>
    <recommendedName>
        <fullName evidence="6">Palmitoyltransferase</fullName>
        <ecNumber evidence="6">2.3.1.225</ecNumber>
    </recommendedName>
</protein>
<organism evidence="8 9">
    <name type="scientific">Salvelinus namaycush</name>
    <name type="common">Lake trout</name>
    <name type="synonym">Salmo namaycush</name>
    <dbReference type="NCBI Taxonomy" id="8040"/>
    <lineage>
        <taxon>Eukaryota</taxon>
        <taxon>Metazoa</taxon>
        <taxon>Chordata</taxon>
        <taxon>Craniata</taxon>
        <taxon>Vertebrata</taxon>
        <taxon>Euteleostomi</taxon>
        <taxon>Actinopterygii</taxon>
        <taxon>Neopterygii</taxon>
        <taxon>Teleostei</taxon>
        <taxon>Protacanthopterygii</taxon>
        <taxon>Salmoniformes</taxon>
        <taxon>Salmonidae</taxon>
        <taxon>Salmoninae</taxon>
        <taxon>Salvelinus</taxon>
    </lineage>
</organism>
<dbReference type="GeneID" id="120045980"/>
<comment type="domain">
    <text evidence="6">The DHHC domain is required for palmitoyltransferase activity.</text>
</comment>
<dbReference type="Pfam" id="PF04089">
    <property type="entry name" value="BRICHOS"/>
    <property type="match status" value="1"/>
</dbReference>
<keyword evidence="5" id="KW-1015">Disulfide bond</keyword>
<dbReference type="Pfam" id="PF01529">
    <property type="entry name" value="DHHC"/>
    <property type="match status" value="1"/>
</dbReference>
<accession>A0A8U0QRU0</accession>
<dbReference type="PROSITE" id="PS50216">
    <property type="entry name" value="DHHC"/>
    <property type="match status" value="1"/>
</dbReference>
<dbReference type="GO" id="GO:0019706">
    <property type="term" value="F:protein-cysteine S-palmitoyltransferase activity"/>
    <property type="evidence" value="ECO:0007669"/>
    <property type="project" value="UniProtKB-EC"/>
</dbReference>
<keyword evidence="8" id="KW-1185">Reference proteome</keyword>
<feature type="transmembrane region" description="Helical" evidence="6">
    <location>
        <begin position="119"/>
        <end position="142"/>
    </location>
</feature>
<feature type="transmembrane region" description="Helical" evidence="6">
    <location>
        <begin position="292"/>
        <end position="314"/>
    </location>
</feature>
<reference evidence="9" key="1">
    <citation type="submission" date="2025-08" db="UniProtKB">
        <authorList>
            <consortium name="RefSeq"/>
        </authorList>
    </citation>
    <scope>IDENTIFICATION</scope>
    <source>
        <tissue evidence="9">White muscle</tissue>
    </source>
</reference>
<dbReference type="RefSeq" id="XP_038846829.1">
    <property type="nucleotide sequence ID" value="XM_038990901.1"/>
</dbReference>
<dbReference type="PANTHER" id="PTHR16483">
    <property type="entry name" value="GASTROKINE 1"/>
    <property type="match status" value="1"/>
</dbReference>
<keyword evidence="6" id="KW-0808">Transferase</keyword>
<keyword evidence="6" id="KW-0012">Acyltransferase</keyword>
<dbReference type="Proteomes" id="UP000808372">
    <property type="component" value="Chromosome 4"/>
</dbReference>
<dbReference type="EC" id="2.3.1.225" evidence="6"/>
<feature type="domain" description="BRICHOS" evidence="7">
    <location>
        <begin position="184"/>
        <end position="281"/>
    </location>
</feature>
<evidence type="ECO:0000313" key="8">
    <source>
        <dbReference type="Proteomes" id="UP000808372"/>
    </source>
</evidence>
<proteinExistence type="inferred from homology"/>
<dbReference type="Gene3D" id="3.30.390.150">
    <property type="match status" value="1"/>
</dbReference>
<evidence type="ECO:0000256" key="5">
    <source>
        <dbReference type="ARBA" id="ARBA00023157"/>
    </source>
</evidence>
<comment type="subcellular location">
    <subcellularLocation>
        <location evidence="1">Membrane</location>
        <topology evidence="1">Multi-pass membrane protein</topology>
    </subcellularLocation>
</comment>
<comment type="catalytic activity">
    <reaction evidence="6">
        <text>L-cysteinyl-[protein] + hexadecanoyl-CoA = S-hexadecanoyl-L-cysteinyl-[protein] + CoA</text>
        <dbReference type="Rhea" id="RHEA:36683"/>
        <dbReference type="Rhea" id="RHEA-COMP:10131"/>
        <dbReference type="Rhea" id="RHEA-COMP:11032"/>
        <dbReference type="ChEBI" id="CHEBI:29950"/>
        <dbReference type="ChEBI" id="CHEBI:57287"/>
        <dbReference type="ChEBI" id="CHEBI:57379"/>
        <dbReference type="ChEBI" id="CHEBI:74151"/>
        <dbReference type="EC" id="2.3.1.225"/>
    </reaction>
</comment>
<dbReference type="InterPro" id="IPR051772">
    <property type="entry name" value="Gastrokine"/>
</dbReference>
<evidence type="ECO:0000256" key="2">
    <source>
        <dbReference type="ARBA" id="ARBA00022692"/>
    </source>
</evidence>
<dbReference type="InterPro" id="IPR001594">
    <property type="entry name" value="Palmitoyltrfase_DHHC"/>
</dbReference>
<dbReference type="GO" id="GO:0016020">
    <property type="term" value="C:membrane"/>
    <property type="evidence" value="ECO:0007669"/>
    <property type="project" value="UniProtKB-SubCell"/>
</dbReference>
<keyword evidence="4 6" id="KW-0472">Membrane</keyword>
<gene>
    <name evidence="9" type="primary">LOC120045980</name>
</gene>
<evidence type="ECO:0000256" key="6">
    <source>
        <dbReference type="RuleBase" id="RU079119"/>
    </source>
</evidence>
<name>A0A8U0QRU0_SALNM</name>
<dbReference type="InterPro" id="IPR007084">
    <property type="entry name" value="BRICHOS_dom"/>
</dbReference>
<dbReference type="PROSITE" id="PS50869">
    <property type="entry name" value="BRICHOS"/>
    <property type="match status" value="1"/>
</dbReference>
<feature type="transmembrane region" description="Helical" evidence="6">
    <location>
        <begin position="49"/>
        <end position="68"/>
    </location>
</feature>
<dbReference type="AlphaFoldDB" id="A0A8U0QRU0"/>
<comment type="similarity">
    <text evidence="6">Belongs to the DHHC palmitoyltransferase family.</text>
</comment>
<sequence length="316" mass="35985">MQASSRHTHVTRGCSTLESAVQPVSWSLQQVCDHHCVWVNNCIRAQNTWYFLLYLLSVCVMTADMVLLTGDMLLHAVVRSGILRGRYVDDDGQQRQAGMLFVIQDNGPAVSYRFPHKTFWVTLSATLLLVIIALSIMGHLWLRQPDEESLQVVRITVPDQTGTLINRSALVDKHNNLVTYSVTSQANHTSTVLFDVKHGLICYKPENRDTCFLRKMERSDYENVHSLLQQSTQQVKMWVLLGNETQRQTEFLGVMGGSQVDVPTLEEPLQALCQKNSIHWTRRHNSPGKQRLVYFCIDICFPSNICVSVCFYSLPE</sequence>
<evidence type="ECO:0000313" key="9">
    <source>
        <dbReference type="RefSeq" id="XP_038846829.1"/>
    </source>
</evidence>